<evidence type="ECO:0000256" key="1">
    <source>
        <dbReference type="ARBA" id="ARBA00008918"/>
    </source>
</evidence>
<organism evidence="3 4">
    <name type="scientific">Sphingomonas zeae</name>
    <dbReference type="NCBI Taxonomy" id="1646122"/>
    <lineage>
        <taxon>Bacteria</taxon>
        <taxon>Pseudomonadati</taxon>
        <taxon>Pseudomonadota</taxon>
        <taxon>Alphaproteobacteria</taxon>
        <taxon>Sphingomonadales</taxon>
        <taxon>Sphingomonadaceae</taxon>
        <taxon>Sphingomonas</taxon>
    </lineage>
</organism>
<name>A0A7Y6B6S1_9SPHN</name>
<evidence type="ECO:0000313" key="3">
    <source>
        <dbReference type="EMBL" id="NUU47462.1"/>
    </source>
</evidence>
<dbReference type="PANTHER" id="PTHR33824">
    <property type="entry name" value="POLYKETIDE CYCLASE/DEHYDRASE AND LIPID TRANSPORT SUPERFAMILY PROTEIN"/>
    <property type="match status" value="1"/>
</dbReference>
<dbReference type="Proteomes" id="UP000536441">
    <property type="component" value="Unassembled WGS sequence"/>
</dbReference>
<evidence type="ECO:0000259" key="2">
    <source>
        <dbReference type="Pfam" id="PF03364"/>
    </source>
</evidence>
<dbReference type="InterPro" id="IPR005031">
    <property type="entry name" value="COQ10_START"/>
</dbReference>
<dbReference type="CDD" id="cd07817">
    <property type="entry name" value="SRPBCC_8"/>
    <property type="match status" value="1"/>
</dbReference>
<dbReference type="Pfam" id="PF03364">
    <property type="entry name" value="Polyketide_cyc"/>
    <property type="match status" value="1"/>
</dbReference>
<proteinExistence type="inferred from homology"/>
<comment type="caution">
    <text evidence="3">The sequence shown here is derived from an EMBL/GenBank/DDBJ whole genome shotgun (WGS) entry which is preliminary data.</text>
</comment>
<sequence>MPDIADRPYDDAPVSTSKDKDAAVRIATAEAVEDRGNSFAGWAVTISRPSAELYTWWRDFSNLASVMENVERIDVLDDTRSHWVVKAPGGTTVEWDAIVTEEREGELIAWASAEGADIANSGRVAFRDAGARGTVVTATILYDPPAGVIGKLVAKLFQREPNIQVRRDLARFKQLMETGEVATNAMNRKQFEEQDA</sequence>
<evidence type="ECO:0000313" key="4">
    <source>
        <dbReference type="Proteomes" id="UP000536441"/>
    </source>
</evidence>
<dbReference type="InterPro" id="IPR047137">
    <property type="entry name" value="ORF3"/>
</dbReference>
<dbReference type="InterPro" id="IPR023393">
    <property type="entry name" value="START-like_dom_sf"/>
</dbReference>
<feature type="domain" description="Coenzyme Q-binding protein COQ10 START" evidence="2">
    <location>
        <begin position="46"/>
        <end position="162"/>
    </location>
</feature>
<dbReference type="AlphaFoldDB" id="A0A7Y6B6S1"/>
<dbReference type="SUPFAM" id="SSF55961">
    <property type="entry name" value="Bet v1-like"/>
    <property type="match status" value="1"/>
</dbReference>
<dbReference type="Gene3D" id="3.30.530.20">
    <property type="match status" value="1"/>
</dbReference>
<protein>
    <submittedName>
        <fullName evidence="3">SRPBCC family protein</fullName>
    </submittedName>
</protein>
<reference evidence="3 4" key="1">
    <citation type="submission" date="2020-05" db="EMBL/GenBank/DDBJ databases">
        <title>Genome Sequencing of Type Strains.</title>
        <authorList>
            <person name="Lemaire J.F."/>
            <person name="Inderbitzin P."/>
            <person name="Gregorio O.A."/>
            <person name="Collins S.B."/>
            <person name="Wespe N."/>
            <person name="Knight-Connoni V."/>
        </authorList>
    </citation>
    <scope>NUCLEOTIDE SEQUENCE [LARGE SCALE GENOMIC DNA]</scope>
    <source>
        <strain evidence="3 4">DSM 100049</strain>
    </source>
</reference>
<gene>
    <name evidence="3" type="ORF">HP438_10795</name>
</gene>
<comment type="similarity">
    <text evidence="1">Belongs to the ribosome association toxin RatA family.</text>
</comment>
<accession>A0A7Y6B6S1</accession>
<keyword evidence="4" id="KW-1185">Reference proteome</keyword>
<dbReference type="PANTHER" id="PTHR33824:SF7">
    <property type="entry name" value="POLYKETIDE CYCLASE_DEHYDRASE AND LIPID TRANSPORT SUPERFAMILY PROTEIN"/>
    <property type="match status" value="1"/>
</dbReference>
<dbReference type="RefSeq" id="WP_175312070.1">
    <property type="nucleotide sequence ID" value="NZ_CBCRYR010000001.1"/>
</dbReference>
<dbReference type="EMBL" id="JABMCH010000064">
    <property type="protein sequence ID" value="NUU47462.1"/>
    <property type="molecule type" value="Genomic_DNA"/>
</dbReference>